<dbReference type="CDD" id="cd06558">
    <property type="entry name" value="crotonase-like"/>
    <property type="match status" value="1"/>
</dbReference>
<evidence type="ECO:0000313" key="3">
    <source>
        <dbReference type="Proteomes" id="UP001214854"/>
    </source>
</evidence>
<organism evidence="2 3">
    <name type="scientific">Asticcacaulis aquaticus</name>
    <dbReference type="NCBI Taxonomy" id="2984212"/>
    <lineage>
        <taxon>Bacteria</taxon>
        <taxon>Pseudomonadati</taxon>
        <taxon>Pseudomonadota</taxon>
        <taxon>Alphaproteobacteria</taxon>
        <taxon>Caulobacterales</taxon>
        <taxon>Caulobacteraceae</taxon>
        <taxon>Asticcacaulis</taxon>
    </lineage>
</organism>
<sequence>MELNITLPARFDRASLEAFKRSLDRALPGQTIVLTGGKDMFCGGLDFHAAIAGEMSVADGMRLYADCVYALRAHSGPCIAIIEGDAFGGGVGLFATCDYVIAGPETRFGLPEALYGFYPAIVFAALSERVAPTLARQWALQCESIDTAAALSAHLIDEIASEPTTRLPRILRRFGRALPEAVAAIRANPAHLSAFRQALDASVAETLILLDRPEVRARLKEAVT</sequence>
<dbReference type="PANTHER" id="PTHR42964">
    <property type="entry name" value="ENOYL-COA HYDRATASE"/>
    <property type="match status" value="1"/>
</dbReference>
<dbReference type="InterPro" id="IPR051683">
    <property type="entry name" value="Enoyl-CoA_Hydratase/Isomerase"/>
</dbReference>
<gene>
    <name evidence="2" type="ORF">PQU92_10645</name>
</gene>
<dbReference type="InterPro" id="IPR001753">
    <property type="entry name" value="Enoyl-CoA_hydra/iso"/>
</dbReference>
<protein>
    <submittedName>
        <fullName evidence="2">Enoyl-CoA hydratase/isomerase family protein</fullName>
    </submittedName>
</protein>
<keyword evidence="3" id="KW-1185">Reference proteome</keyword>
<evidence type="ECO:0000313" key="2">
    <source>
        <dbReference type="EMBL" id="MDC7683736.1"/>
    </source>
</evidence>
<dbReference type="Gene3D" id="3.90.226.10">
    <property type="entry name" value="2-enoyl-CoA Hydratase, Chain A, domain 1"/>
    <property type="match status" value="1"/>
</dbReference>
<dbReference type="RefSeq" id="WP_272748201.1">
    <property type="nucleotide sequence ID" value="NZ_JAQQKX010000008.1"/>
</dbReference>
<name>A0ABT5HWC6_9CAUL</name>
<comment type="caution">
    <text evidence="2">The sequence shown here is derived from an EMBL/GenBank/DDBJ whole genome shotgun (WGS) entry which is preliminary data.</text>
</comment>
<evidence type="ECO:0000256" key="1">
    <source>
        <dbReference type="ARBA" id="ARBA00005254"/>
    </source>
</evidence>
<dbReference type="PANTHER" id="PTHR42964:SF1">
    <property type="entry name" value="POLYKETIDE BIOSYNTHESIS ENOYL-COA HYDRATASE PKSH-RELATED"/>
    <property type="match status" value="1"/>
</dbReference>
<dbReference type="Pfam" id="PF00378">
    <property type="entry name" value="ECH_1"/>
    <property type="match status" value="1"/>
</dbReference>
<proteinExistence type="inferred from homology"/>
<accession>A0ABT5HWC6</accession>
<dbReference type="SUPFAM" id="SSF52096">
    <property type="entry name" value="ClpP/crotonase"/>
    <property type="match status" value="1"/>
</dbReference>
<dbReference type="EMBL" id="JAQQKX010000008">
    <property type="protein sequence ID" value="MDC7683736.1"/>
    <property type="molecule type" value="Genomic_DNA"/>
</dbReference>
<dbReference type="Proteomes" id="UP001214854">
    <property type="component" value="Unassembled WGS sequence"/>
</dbReference>
<dbReference type="InterPro" id="IPR029045">
    <property type="entry name" value="ClpP/crotonase-like_dom_sf"/>
</dbReference>
<comment type="similarity">
    <text evidence="1">Belongs to the enoyl-CoA hydratase/isomerase family.</text>
</comment>
<reference evidence="2 3" key="1">
    <citation type="submission" date="2023-01" db="EMBL/GenBank/DDBJ databases">
        <title>Novel species of the genus Asticcacaulis isolated from rivers.</title>
        <authorList>
            <person name="Lu H."/>
        </authorList>
    </citation>
    <scope>NUCLEOTIDE SEQUENCE [LARGE SCALE GENOMIC DNA]</scope>
    <source>
        <strain evidence="2 3">BYS171W</strain>
    </source>
</reference>